<evidence type="ECO:0000256" key="2">
    <source>
        <dbReference type="ARBA" id="ARBA00002149"/>
    </source>
</evidence>
<dbReference type="GO" id="GO:0019285">
    <property type="term" value="P:glycine betaine biosynthetic process from choline"/>
    <property type="evidence" value="ECO:0007669"/>
    <property type="project" value="UniProtKB-UniPathway"/>
</dbReference>
<dbReference type="InterPro" id="IPR017941">
    <property type="entry name" value="Rieske_2Fe-2S"/>
</dbReference>
<keyword evidence="11" id="KW-0411">Iron-sulfur</keyword>
<evidence type="ECO:0000256" key="3">
    <source>
        <dbReference type="ARBA" id="ARBA00004866"/>
    </source>
</evidence>
<keyword evidence="8" id="KW-0479">Metal-binding</keyword>
<dbReference type="PANTHER" id="PTHR43756:SF5">
    <property type="entry name" value="CHOLINE MONOOXYGENASE, CHLOROPLASTIC"/>
    <property type="match status" value="1"/>
</dbReference>
<organism evidence="14 15">
    <name type="scientific">Aspergillus versicolor CBS 583.65</name>
    <dbReference type="NCBI Taxonomy" id="1036611"/>
    <lineage>
        <taxon>Eukaryota</taxon>
        <taxon>Fungi</taxon>
        <taxon>Dikarya</taxon>
        <taxon>Ascomycota</taxon>
        <taxon>Pezizomycotina</taxon>
        <taxon>Eurotiomycetes</taxon>
        <taxon>Eurotiomycetidae</taxon>
        <taxon>Eurotiales</taxon>
        <taxon>Aspergillaceae</taxon>
        <taxon>Aspergillus</taxon>
        <taxon>Aspergillus subgen. Nidulantes</taxon>
    </lineage>
</organism>
<gene>
    <name evidence="14" type="ORF">ASPVEDRAFT_141616</name>
</gene>
<keyword evidence="15" id="KW-1185">Reference proteome</keyword>
<keyword evidence="7" id="KW-0001">2Fe-2S</keyword>
<comment type="function">
    <text evidence="2">Catalyzes the first step of the osmoprotectant glycine betaine synthesis.</text>
</comment>
<dbReference type="GO" id="GO:0005506">
    <property type="term" value="F:iron ion binding"/>
    <property type="evidence" value="ECO:0007669"/>
    <property type="project" value="InterPro"/>
</dbReference>
<name>A0A1L9Q081_ASPVE</name>
<dbReference type="Pfam" id="PF00848">
    <property type="entry name" value="Ring_hydroxyl_A"/>
    <property type="match status" value="1"/>
</dbReference>
<dbReference type="PRINTS" id="PR00090">
    <property type="entry name" value="RNGDIOXGNASE"/>
</dbReference>
<dbReference type="Pfam" id="PF00355">
    <property type="entry name" value="Rieske"/>
    <property type="match status" value="1"/>
</dbReference>
<dbReference type="InterPro" id="IPR001663">
    <property type="entry name" value="Rng_hydr_dOase-A"/>
</dbReference>
<evidence type="ECO:0000256" key="7">
    <source>
        <dbReference type="ARBA" id="ARBA00022714"/>
    </source>
</evidence>
<dbReference type="GO" id="GO:0019133">
    <property type="term" value="F:choline monooxygenase activity"/>
    <property type="evidence" value="ECO:0007669"/>
    <property type="project" value="UniProtKB-EC"/>
</dbReference>
<dbReference type="CDD" id="cd00680">
    <property type="entry name" value="RHO_alpha_C"/>
    <property type="match status" value="1"/>
</dbReference>
<reference evidence="15" key="1">
    <citation type="journal article" date="2017" name="Genome Biol.">
        <title>Comparative genomics reveals high biological diversity and specific adaptations in the industrially and medically important fungal genus Aspergillus.</title>
        <authorList>
            <person name="de Vries R.P."/>
            <person name="Riley R."/>
            <person name="Wiebenga A."/>
            <person name="Aguilar-Osorio G."/>
            <person name="Amillis S."/>
            <person name="Uchima C.A."/>
            <person name="Anderluh G."/>
            <person name="Asadollahi M."/>
            <person name="Askin M."/>
            <person name="Barry K."/>
            <person name="Battaglia E."/>
            <person name="Bayram O."/>
            <person name="Benocci T."/>
            <person name="Braus-Stromeyer S.A."/>
            <person name="Caldana C."/>
            <person name="Canovas D."/>
            <person name="Cerqueira G.C."/>
            <person name="Chen F."/>
            <person name="Chen W."/>
            <person name="Choi C."/>
            <person name="Clum A."/>
            <person name="Dos Santos R.A."/>
            <person name="Damasio A.R."/>
            <person name="Diallinas G."/>
            <person name="Emri T."/>
            <person name="Fekete E."/>
            <person name="Flipphi M."/>
            <person name="Freyberg S."/>
            <person name="Gallo A."/>
            <person name="Gournas C."/>
            <person name="Habgood R."/>
            <person name="Hainaut M."/>
            <person name="Harispe M.L."/>
            <person name="Henrissat B."/>
            <person name="Hilden K.S."/>
            <person name="Hope R."/>
            <person name="Hossain A."/>
            <person name="Karabika E."/>
            <person name="Karaffa L."/>
            <person name="Karanyi Z."/>
            <person name="Krasevec N."/>
            <person name="Kuo A."/>
            <person name="Kusch H."/>
            <person name="LaButti K."/>
            <person name="Lagendijk E.L."/>
            <person name="Lapidus A."/>
            <person name="Levasseur A."/>
            <person name="Lindquist E."/>
            <person name="Lipzen A."/>
            <person name="Logrieco A.F."/>
            <person name="MacCabe A."/>
            <person name="Maekelae M.R."/>
            <person name="Malavazi I."/>
            <person name="Melin P."/>
            <person name="Meyer V."/>
            <person name="Mielnichuk N."/>
            <person name="Miskei M."/>
            <person name="Molnar A.P."/>
            <person name="Mule G."/>
            <person name="Ngan C.Y."/>
            <person name="Orejas M."/>
            <person name="Orosz E."/>
            <person name="Ouedraogo J.P."/>
            <person name="Overkamp K.M."/>
            <person name="Park H.-S."/>
            <person name="Perrone G."/>
            <person name="Piumi F."/>
            <person name="Punt P.J."/>
            <person name="Ram A.F."/>
            <person name="Ramon A."/>
            <person name="Rauscher S."/>
            <person name="Record E."/>
            <person name="Riano-Pachon D.M."/>
            <person name="Robert V."/>
            <person name="Roehrig J."/>
            <person name="Ruller R."/>
            <person name="Salamov A."/>
            <person name="Salih N.S."/>
            <person name="Samson R.A."/>
            <person name="Sandor E."/>
            <person name="Sanguinetti M."/>
            <person name="Schuetze T."/>
            <person name="Sepcic K."/>
            <person name="Shelest E."/>
            <person name="Sherlock G."/>
            <person name="Sophianopoulou V."/>
            <person name="Squina F.M."/>
            <person name="Sun H."/>
            <person name="Susca A."/>
            <person name="Todd R.B."/>
            <person name="Tsang A."/>
            <person name="Unkles S.E."/>
            <person name="van de Wiele N."/>
            <person name="van Rossen-Uffink D."/>
            <person name="Oliveira J.V."/>
            <person name="Vesth T.C."/>
            <person name="Visser J."/>
            <person name="Yu J.-H."/>
            <person name="Zhou M."/>
            <person name="Andersen M.R."/>
            <person name="Archer D.B."/>
            <person name="Baker S.E."/>
            <person name="Benoit I."/>
            <person name="Brakhage A.A."/>
            <person name="Braus G.H."/>
            <person name="Fischer R."/>
            <person name="Frisvad J.C."/>
            <person name="Goldman G.H."/>
            <person name="Houbraken J."/>
            <person name="Oakley B."/>
            <person name="Pocsi I."/>
            <person name="Scazzocchio C."/>
            <person name="Seiboth B."/>
            <person name="vanKuyk P.A."/>
            <person name="Wortman J."/>
            <person name="Dyer P.S."/>
            <person name="Grigoriev I.V."/>
        </authorList>
    </citation>
    <scope>NUCLEOTIDE SEQUENCE [LARGE SCALE GENOMIC DNA]</scope>
    <source>
        <strain evidence="15">CBS 583.65</strain>
    </source>
</reference>
<dbReference type="PROSITE" id="PS51296">
    <property type="entry name" value="RIESKE"/>
    <property type="match status" value="1"/>
</dbReference>
<dbReference type="Gene3D" id="3.90.380.10">
    <property type="entry name" value="Naphthalene 1,2-dioxygenase Alpha Subunit, Chain A, domain 1"/>
    <property type="match status" value="2"/>
</dbReference>
<dbReference type="PANTHER" id="PTHR43756">
    <property type="entry name" value="CHOLINE MONOOXYGENASE, CHLOROPLASTIC"/>
    <property type="match status" value="1"/>
</dbReference>
<evidence type="ECO:0000256" key="12">
    <source>
        <dbReference type="ARBA" id="ARBA00049097"/>
    </source>
</evidence>
<dbReference type="Proteomes" id="UP000184073">
    <property type="component" value="Unassembled WGS sequence"/>
</dbReference>
<dbReference type="VEuPathDB" id="FungiDB:ASPVEDRAFT_141616"/>
<dbReference type="InterPro" id="IPR015879">
    <property type="entry name" value="Ring_hydroxy_dOase_asu_C_dom"/>
</dbReference>
<dbReference type="RefSeq" id="XP_040672943.1">
    <property type="nucleotide sequence ID" value="XM_040807766.1"/>
</dbReference>
<evidence type="ECO:0000256" key="11">
    <source>
        <dbReference type="ARBA" id="ARBA00023014"/>
    </source>
</evidence>
<dbReference type="InterPro" id="IPR036922">
    <property type="entry name" value="Rieske_2Fe-2S_sf"/>
</dbReference>
<dbReference type="SUPFAM" id="SSF50022">
    <property type="entry name" value="ISP domain"/>
    <property type="match status" value="1"/>
</dbReference>
<dbReference type="EMBL" id="KV878136">
    <property type="protein sequence ID" value="OJJ07181.1"/>
    <property type="molecule type" value="Genomic_DNA"/>
</dbReference>
<evidence type="ECO:0000259" key="13">
    <source>
        <dbReference type="PROSITE" id="PS51296"/>
    </source>
</evidence>
<protein>
    <recommendedName>
        <fullName evidence="6">Choline monooxygenase, chloroplastic</fullName>
        <ecNumber evidence="5">1.14.15.7</ecNumber>
    </recommendedName>
</protein>
<evidence type="ECO:0000256" key="6">
    <source>
        <dbReference type="ARBA" id="ARBA00014931"/>
    </source>
</evidence>
<evidence type="ECO:0000256" key="4">
    <source>
        <dbReference type="ARBA" id="ARBA00010848"/>
    </source>
</evidence>
<comment type="pathway">
    <text evidence="3">Amine and polyamine biosynthesis; betaine biosynthesis via choline pathway; betaine aldehyde from choline (monooxygenase route): step 1/1.</text>
</comment>
<dbReference type="CDD" id="cd03469">
    <property type="entry name" value="Rieske_RO_Alpha_N"/>
    <property type="match status" value="1"/>
</dbReference>
<dbReference type="STRING" id="1036611.A0A1L9Q081"/>
<evidence type="ECO:0000256" key="8">
    <source>
        <dbReference type="ARBA" id="ARBA00022723"/>
    </source>
</evidence>
<dbReference type="GO" id="GO:0051537">
    <property type="term" value="F:2 iron, 2 sulfur cluster binding"/>
    <property type="evidence" value="ECO:0007669"/>
    <property type="project" value="UniProtKB-KW"/>
</dbReference>
<dbReference type="OrthoDB" id="426882at2759"/>
<evidence type="ECO:0000313" key="15">
    <source>
        <dbReference type="Proteomes" id="UP000184073"/>
    </source>
</evidence>
<evidence type="ECO:0000256" key="1">
    <source>
        <dbReference type="ARBA" id="ARBA00001962"/>
    </source>
</evidence>
<sequence>MWRLLGWSSKTDTEPPRSLPASWYRSEALYQLERRAIFSKRWILLTHSTRFSKAGDYLSFTIADFSFFLVRDRDGAINGFHNICRHRAYPVVPNREGTASILSCKYHGWSYGLKGNLSKAPRFETVPDFDKSQHSLLPVHVHIDHVGFVWVNLQAGEPDVKWKDEFQSVDTEPRMQGFDFSSGGYKFDHTWEMDVDSNWKLQIENYNECYHCATTHPLINGVTDIPRYRVEPSSNARYMEHHIVNKGATDQQFQRAITYFFPTTSVTVTNKFFYIQRMLPVTATTSKIENEVYRHSSATDEEFSGILAFYRQVLTEDRELCEGVQRSLRTGIFMNGELHPDKEKGPIRFQNALRKMVMEHQQKEASAGAEIWPAVPKVVGGAMTGKLSEEVRFCSQLDRESCGRREELSW</sequence>
<comment type="cofactor">
    <cofactor evidence="1">
        <name>Fe cation</name>
        <dbReference type="ChEBI" id="CHEBI:24875"/>
    </cofactor>
</comment>
<dbReference type="UniPathway" id="UPA00529">
    <property type="reaction ID" value="UER00430"/>
</dbReference>
<evidence type="ECO:0000256" key="9">
    <source>
        <dbReference type="ARBA" id="ARBA00023002"/>
    </source>
</evidence>
<evidence type="ECO:0000256" key="5">
    <source>
        <dbReference type="ARBA" id="ARBA00012763"/>
    </source>
</evidence>
<dbReference type="AlphaFoldDB" id="A0A1L9Q081"/>
<comment type="similarity">
    <text evidence="4">Belongs to the choline monooxygenase family.</text>
</comment>
<dbReference type="GeneID" id="63723277"/>
<evidence type="ECO:0000313" key="14">
    <source>
        <dbReference type="EMBL" id="OJJ07181.1"/>
    </source>
</evidence>
<feature type="domain" description="Rieske" evidence="13">
    <location>
        <begin position="42"/>
        <end position="129"/>
    </location>
</feature>
<evidence type="ECO:0000256" key="10">
    <source>
        <dbReference type="ARBA" id="ARBA00023004"/>
    </source>
</evidence>
<dbReference type="EC" id="1.14.15.7" evidence="5"/>
<dbReference type="SUPFAM" id="SSF55961">
    <property type="entry name" value="Bet v1-like"/>
    <property type="match status" value="1"/>
</dbReference>
<keyword evidence="9" id="KW-0560">Oxidoreductase</keyword>
<dbReference type="Gene3D" id="2.102.10.10">
    <property type="entry name" value="Rieske [2Fe-2S] iron-sulphur domain"/>
    <property type="match status" value="1"/>
</dbReference>
<keyword evidence="10" id="KW-0408">Iron</keyword>
<proteinExistence type="inferred from homology"/>
<accession>A0A1L9Q081</accession>
<comment type="catalytic activity">
    <reaction evidence="12">
        <text>choline + 2 reduced [2Fe-2S]-[ferredoxin] + O2 + 2 H(+) = betaine aldehyde hydrate + 2 oxidized [2Fe-2S]-[ferredoxin] + H2O</text>
        <dbReference type="Rhea" id="RHEA:17769"/>
        <dbReference type="Rhea" id="RHEA-COMP:10000"/>
        <dbReference type="Rhea" id="RHEA-COMP:10001"/>
        <dbReference type="ChEBI" id="CHEBI:15354"/>
        <dbReference type="ChEBI" id="CHEBI:15377"/>
        <dbReference type="ChEBI" id="CHEBI:15378"/>
        <dbReference type="ChEBI" id="CHEBI:15379"/>
        <dbReference type="ChEBI" id="CHEBI:15870"/>
        <dbReference type="ChEBI" id="CHEBI:33737"/>
        <dbReference type="ChEBI" id="CHEBI:33738"/>
        <dbReference type="EC" id="1.14.15.7"/>
    </reaction>
</comment>